<dbReference type="OrthoDB" id="9801785at2"/>
<dbReference type="SUPFAM" id="SSF51735">
    <property type="entry name" value="NAD(P)-binding Rossmann-fold domains"/>
    <property type="match status" value="1"/>
</dbReference>
<dbReference type="AlphaFoldDB" id="A0A2P7QEK3"/>
<evidence type="ECO:0000313" key="4">
    <source>
        <dbReference type="Proteomes" id="UP000241167"/>
    </source>
</evidence>
<dbReference type="Pfam" id="PF01370">
    <property type="entry name" value="Epimerase"/>
    <property type="match status" value="1"/>
</dbReference>
<dbReference type="Gene3D" id="3.40.50.720">
    <property type="entry name" value="NAD(P)-binding Rossmann-like Domain"/>
    <property type="match status" value="1"/>
</dbReference>
<protein>
    <submittedName>
        <fullName evidence="3">Protein CapI</fullName>
    </submittedName>
</protein>
<dbReference type="RefSeq" id="WP_106516075.1">
    <property type="nucleotide sequence ID" value="NZ_PXYI01000014.1"/>
</dbReference>
<evidence type="ECO:0000313" key="3">
    <source>
        <dbReference type="EMBL" id="PSJ36400.1"/>
    </source>
</evidence>
<sequence length="349" mass="39185">MEQTIMVTGAAGFIGYHVANHLMARGDRVIGIDNMNDYYPVSLKRDRVRELGFRHGARFEFLETDFSDWEAFDREVSDRRFDAIVHLGAQAGVRYSISNPRAYAQSNLVGHLTILELARARRVRHLVYASSSSVYGGNQSLPFRVEDRADHPLSLYAATKKADELLSETYAHLYRIPLTGLRFFTVYGPWGRPDMAMWLFTSAILEGRAIDVFGEGEMRRDFTYIDDIVSGVIASLDNPPPDDGLEKAGGSRAPHRLYNIGNNRSEELTRMIALIEESCGRTAARRLMPIQPGDVRDTFADISAIERDLGYRPTTPIDVGIPRFVTWFKLYHRDAASLAPKAVPAGIGR</sequence>
<keyword evidence="4" id="KW-1185">Reference proteome</keyword>
<reference evidence="3 4" key="1">
    <citation type="submission" date="2018-03" db="EMBL/GenBank/DDBJ databases">
        <title>The draft genome of Sphingosinicella sp. GL-C-18.</title>
        <authorList>
            <person name="Liu L."/>
            <person name="Li L."/>
            <person name="Liang L."/>
            <person name="Zhang X."/>
            <person name="Wang T."/>
        </authorList>
    </citation>
    <scope>NUCLEOTIDE SEQUENCE [LARGE SCALE GENOMIC DNA]</scope>
    <source>
        <strain evidence="3 4">GL-C-18</strain>
    </source>
</reference>
<proteinExistence type="predicted"/>
<keyword evidence="1" id="KW-0520">NAD</keyword>
<comment type="caution">
    <text evidence="3">The sequence shown here is derived from an EMBL/GenBank/DDBJ whole genome shotgun (WGS) entry which is preliminary data.</text>
</comment>
<gene>
    <name evidence="3" type="ORF">C7I55_26540</name>
</gene>
<evidence type="ECO:0000259" key="2">
    <source>
        <dbReference type="Pfam" id="PF01370"/>
    </source>
</evidence>
<dbReference type="InterPro" id="IPR001509">
    <property type="entry name" value="Epimerase_deHydtase"/>
</dbReference>
<dbReference type="PANTHER" id="PTHR43574">
    <property type="entry name" value="EPIMERASE-RELATED"/>
    <property type="match status" value="1"/>
</dbReference>
<dbReference type="EMBL" id="PXYI01000014">
    <property type="protein sequence ID" value="PSJ36400.1"/>
    <property type="molecule type" value="Genomic_DNA"/>
</dbReference>
<dbReference type="PRINTS" id="PR01713">
    <property type="entry name" value="NUCEPIMERASE"/>
</dbReference>
<evidence type="ECO:0000256" key="1">
    <source>
        <dbReference type="ARBA" id="ARBA00023027"/>
    </source>
</evidence>
<organism evidence="3 4">
    <name type="scientific">Allosphingosinicella deserti</name>
    <dbReference type="NCBI Taxonomy" id="2116704"/>
    <lineage>
        <taxon>Bacteria</taxon>
        <taxon>Pseudomonadati</taxon>
        <taxon>Pseudomonadota</taxon>
        <taxon>Alphaproteobacteria</taxon>
        <taxon>Sphingomonadales</taxon>
        <taxon>Sphingomonadaceae</taxon>
        <taxon>Allosphingosinicella</taxon>
    </lineage>
</organism>
<accession>A0A2P7QEK3</accession>
<name>A0A2P7QEK3_9SPHN</name>
<dbReference type="InterPro" id="IPR036291">
    <property type="entry name" value="NAD(P)-bd_dom_sf"/>
</dbReference>
<feature type="domain" description="NAD-dependent epimerase/dehydratase" evidence="2">
    <location>
        <begin position="5"/>
        <end position="239"/>
    </location>
</feature>
<dbReference type="Proteomes" id="UP000241167">
    <property type="component" value="Unassembled WGS sequence"/>
</dbReference>